<dbReference type="Proteomes" id="UP001163846">
    <property type="component" value="Unassembled WGS sequence"/>
</dbReference>
<reference evidence="2" key="1">
    <citation type="submission" date="2022-08" db="EMBL/GenBank/DDBJ databases">
        <authorList>
            <consortium name="DOE Joint Genome Institute"/>
            <person name="Min B."/>
            <person name="Riley R."/>
            <person name="Sierra-Patev S."/>
            <person name="Naranjo-Ortiz M."/>
            <person name="Looney B."/>
            <person name="Konkel Z."/>
            <person name="Slot J.C."/>
            <person name="Sakamoto Y."/>
            <person name="Steenwyk J.L."/>
            <person name="Rokas A."/>
            <person name="Carro J."/>
            <person name="Camarero S."/>
            <person name="Ferreira P."/>
            <person name="Molpeceres G."/>
            <person name="Ruiz-Duenas F.J."/>
            <person name="Serrano A."/>
            <person name="Henrissat B."/>
            <person name="Drula E."/>
            <person name="Hughes K.W."/>
            <person name="Mata J.L."/>
            <person name="Ishikawa N.K."/>
            <person name="Vargas-Isla R."/>
            <person name="Ushijima S."/>
            <person name="Smith C.A."/>
            <person name="Ahrendt S."/>
            <person name="Andreopoulos W."/>
            <person name="He G."/>
            <person name="Labutti K."/>
            <person name="Lipzen A."/>
            <person name="Ng V."/>
            <person name="Sandor L."/>
            <person name="Barry K."/>
            <person name="Martinez A.T."/>
            <person name="Xiao Y."/>
            <person name="Gibbons J.G."/>
            <person name="Terashima K."/>
            <person name="Hibbett D.S."/>
            <person name="Grigoriev I.V."/>
        </authorList>
    </citation>
    <scope>NUCLEOTIDE SEQUENCE</scope>
    <source>
        <strain evidence="2">TFB9207</strain>
    </source>
</reference>
<dbReference type="Gene3D" id="3.90.1750.10">
    <property type="entry name" value="Hect, E3 ligase catalytic domains"/>
    <property type="match status" value="1"/>
</dbReference>
<feature type="compositionally biased region" description="Polar residues" evidence="1">
    <location>
        <begin position="516"/>
        <end position="530"/>
    </location>
</feature>
<protein>
    <recommendedName>
        <fullName evidence="4">HECT domain-containing protein</fullName>
    </recommendedName>
</protein>
<proteinExistence type="predicted"/>
<feature type="compositionally biased region" description="Basic residues" evidence="1">
    <location>
        <begin position="241"/>
        <end position="250"/>
    </location>
</feature>
<feature type="region of interest" description="Disordered" evidence="1">
    <location>
        <begin position="157"/>
        <end position="180"/>
    </location>
</feature>
<comment type="caution">
    <text evidence="2">The sequence shown here is derived from an EMBL/GenBank/DDBJ whole genome shotgun (WGS) entry which is preliminary data.</text>
</comment>
<dbReference type="EMBL" id="MU806096">
    <property type="protein sequence ID" value="KAJ3840067.1"/>
    <property type="molecule type" value="Genomic_DNA"/>
</dbReference>
<accession>A0AA38PBW1</accession>
<feature type="compositionally biased region" description="Pro residues" evidence="1">
    <location>
        <begin position="106"/>
        <end position="123"/>
    </location>
</feature>
<feature type="region of interest" description="Disordered" evidence="1">
    <location>
        <begin position="70"/>
        <end position="128"/>
    </location>
</feature>
<feature type="region of interest" description="Disordered" evidence="1">
    <location>
        <begin position="516"/>
        <end position="547"/>
    </location>
</feature>
<evidence type="ECO:0000313" key="3">
    <source>
        <dbReference type="Proteomes" id="UP001163846"/>
    </source>
</evidence>
<dbReference type="GO" id="GO:0004842">
    <property type="term" value="F:ubiquitin-protein transferase activity"/>
    <property type="evidence" value="ECO:0007669"/>
    <property type="project" value="InterPro"/>
</dbReference>
<dbReference type="Gene3D" id="3.30.2160.10">
    <property type="entry name" value="Hect, E3 ligase catalytic domain"/>
    <property type="match status" value="1"/>
</dbReference>
<dbReference type="AlphaFoldDB" id="A0AA38PBW1"/>
<keyword evidence="3" id="KW-1185">Reference proteome</keyword>
<evidence type="ECO:0000256" key="1">
    <source>
        <dbReference type="SAM" id="MobiDB-lite"/>
    </source>
</evidence>
<dbReference type="InterPro" id="IPR035983">
    <property type="entry name" value="Hect_E3_ubiquitin_ligase"/>
</dbReference>
<dbReference type="SUPFAM" id="SSF56204">
    <property type="entry name" value="Hect, E3 ligase catalytic domain"/>
    <property type="match status" value="1"/>
</dbReference>
<gene>
    <name evidence="2" type="ORF">F5878DRAFT_559692</name>
</gene>
<organism evidence="2 3">
    <name type="scientific">Lentinula raphanica</name>
    <dbReference type="NCBI Taxonomy" id="153919"/>
    <lineage>
        <taxon>Eukaryota</taxon>
        <taxon>Fungi</taxon>
        <taxon>Dikarya</taxon>
        <taxon>Basidiomycota</taxon>
        <taxon>Agaricomycotina</taxon>
        <taxon>Agaricomycetes</taxon>
        <taxon>Agaricomycetidae</taxon>
        <taxon>Agaricales</taxon>
        <taxon>Marasmiineae</taxon>
        <taxon>Omphalotaceae</taxon>
        <taxon>Lentinula</taxon>
    </lineage>
</organism>
<sequence length="1047" mass="114195">MAHDTCSSPLLSILRVELSIVAKPHSLNVRRFSTIILMDYNHIVQQSLQNMFANNPQLILQFLQQNPISASGSSGPLSSTPPNPSVLASSSSVSSSEDSSVSSAPAPAPFMPAPTPVPAPTPTPALALAPAPAPTPAFALASAPALAPTPALAPAPAPTLAPLPSTSSQTTSLHSQLAPPVTPYMSPLNMLASVGASSSSGHPLPSLAPPMSPFHSLTTIERANRDRNEHAAQFSASANSGKKKKKRGLGKKAPRLIGLVDPAKIEDTIAIASDGTEVVNLQVLVYPPRLSPDECHIHNIPLEIHHYVQNRDAFRSVLQNLGMAYQFDNLSLSTKVIDLLDVVQTSLLRSGWNFPPSPATEPTSIFRRHERLPIQLLRFVGRGNINNNTKTPRLIPGKVESEEMTLAQLVCNADEYGVAKYAVTSQKRFLLHTIIRSPNVSLDVNLLEKGLGSDNTVHTHHCLSKRIYGIFCSDADALVDEGYTALNEDEIELGCRQDGNEDSEIRVVAQMLSMSESSNVGSTTSGSPSATMRDLTPSFSSQGSPDGPEAAPLKILWDVTWVPPDIPDPSEIFFARNRSTIFKLVTDHHRRMFGIDAPGIMVKGQNTHQLVEAFTKIVHKAIVEEDFSPVLSQNRHFQLVNIEHNGVENYVTSGPGVEKEVMDLFFKTSFQNAAGLLTNVIDDYTTIATVPLSIASDMSNTKRDELTHLGAVVGLSLVHGSYPGNLNPLLLVYLLNTCNLSSLSKDLVREFFPELHRTLVQWLSLDHDDNSTLLSFQSHFATYHNLSVSTLYGRSEKVHQSLAWTMLHNAIIGQEPADHPYFTAFMDGFFLPCGVLGLNLCEISQRFAGGSSEFVASLLDTRITGDYTKLRLDHNSKISDAMEIALRDAIESTFPEHADKGFPAIFREFLEGSGLPPPLTVQGLQGRFADVVSLEDVSKAGYRMRMFCWASTGVPHILLDGSTIEVCLVADNDPQYHRGRDDGEERMRHINNGICCFKTCTRVMLIPASYLLRVLQTPADDSQKVMDTLSSWLLLQMLDAIGNYNIL</sequence>
<evidence type="ECO:0008006" key="4">
    <source>
        <dbReference type="Google" id="ProtNLM"/>
    </source>
</evidence>
<feature type="region of interest" description="Disordered" evidence="1">
    <location>
        <begin position="230"/>
        <end position="250"/>
    </location>
</feature>
<evidence type="ECO:0000313" key="2">
    <source>
        <dbReference type="EMBL" id="KAJ3840067.1"/>
    </source>
</evidence>
<name>A0AA38PBW1_9AGAR</name>
<feature type="compositionally biased region" description="Low complexity" evidence="1">
    <location>
        <begin position="85"/>
        <end position="105"/>
    </location>
</feature>
<feature type="compositionally biased region" description="Low complexity" evidence="1">
    <location>
        <begin position="162"/>
        <end position="173"/>
    </location>
</feature>